<accession>A0A7H2BIC4</accession>
<dbReference type="RefSeq" id="WP_068168382.1">
    <property type="nucleotide sequence ID" value="NZ_BAAAHX010000017.1"/>
</dbReference>
<protein>
    <submittedName>
        <fullName evidence="3">ISL3 family transposase</fullName>
    </submittedName>
</protein>
<dbReference type="InterPro" id="IPR047951">
    <property type="entry name" value="Transpos_ISL3"/>
</dbReference>
<dbReference type="InterPro" id="IPR002560">
    <property type="entry name" value="Transposase_DDE"/>
</dbReference>
<dbReference type="EMBL" id="CP061538">
    <property type="protein sequence ID" value="QNV39420.1"/>
    <property type="molecule type" value="Genomic_DNA"/>
</dbReference>
<evidence type="ECO:0000259" key="1">
    <source>
        <dbReference type="Pfam" id="PF01610"/>
    </source>
</evidence>
<name>A0A7H2BIC4_9MICC</name>
<dbReference type="Pfam" id="PF01610">
    <property type="entry name" value="DDE_Tnp_ISL3"/>
    <property type="match status" value="1"/>
</dbReference>
<dbReference type="PANTHER" id="PTHR33498">
    <property type="entry name" value="TRANSPOSASE FOR INSERTION SEQUENCE ELEMENT IS1557"/>
    <property type="match status" value="1"/>
</dbReference>
<dbReference type="InterPro" id="IPR029261">
    <property type="entry name" value="Transposase_Znf"/>
</dbReference>
<evidence type="ECO:0000313" key="4">
    <source>
        <dbReference type="Proteomes" id="UP000516421"/>
    </source>
</evidence>
<keyword evidence="4" id="KW-1185">Reference proteome</keyword>
<reference evidence="3 4" key="1">
    <citation type="submission" date="2020-09" db="EMBL/GenBank/DDBJ databases">
        <title>Investigation of environmental microbe.</title>
        <authorList>
            <person name="Ou Y."/>
            <person name="Kang Q."/>
        </authorList>
    </citation>
    <scope>NUCLEOTIDE SEQUENCE [LARGE SCALE GENOMIC DNA]</scope>
    <source>
        <strain evidence="3 4">KJZ-9</strain>
    </source>
</reference>
<proteinExistence type="predicted"/>
<dbReference type="Pfam" id="PF14690">
    <property type="entry name" value="Zn_ribbon_ISL3"/>
    <property type="match status" value="1"/>
</dbReference>
<gene>
    <name evidence="3" type="ORF">IDM48_08485</name>
</gene>
<sequence>MHKPTFDVDAASILFNLSGYRVVSATPGVGVEQPRQVLIETTTSEGACPSCGVLSSRIQARPTQRVKDVPCGGERLDVLVRKRRYACRESLCPRRSFTEETEQLPARARVTTRLTEQVISVCRAEPRSIVFTDLDDGAILDVVDGRRGKVVTSWLAARPRWWRRRVQVVALDMSSEFRAAVRKALPRAKVSVDHWHVVRLANEMVTKVRRRRVWELHERRGRATDTPWKYRKLLTCAGDRLTVRQRTKLQQILAEDVELAVAWGIKEHVRQVLTATDTPSFQRHWARLESAVRATHLPEPAALFRTLLAWRRELLTFCRTRVTNARTEAANLTAKTIKRVGRGYRNHRNYRCRIIGYAPRPIAA</sequence>
<feature type="domain" description="Transposase IS204/IS1001/IS1096/IS1165 zinc-finger" evidence="2">
    <location>
        <begin position="46"/>
        <end position="92"/>
    </location>
</feature>
<dbReference type="PANTHER" id="PTHR33498:SF1">
    <property type="entry name" value="TRANSPOSASE FOR INSERTION SEQUENCE ELEMENT IS1557"/>
    <property type="match status" value="1"/>
</dbReference>
<dbReference type="Proteomes" id="UP000516421">
    <property type="component" value="Chromosome"/>
</dbReference>
<organism evidence="3 4">
    <name type="scientific">Rothia amarae</name>
    <dbReference type="NCBI Taxonomy" id="169480"/>
    <lineage>
        <taxon>Bacteria</taxon>
        <taxon>Bacillati</taxon>
        <taxon>Actinomycetota</taxon>
        <taxon>Actinomycetes</taxon>
        <taxon>Micrococcales</taxon>
        <taxon>Micrococcaceae</taxon>
        <taxon>Rothia</taxon>
    </lineage>
</organism>
<dbReference type="NCBIfam" id="NF033550">
    <property type="entry name" value="transpos_ISL3"/>
    <property type="match status" value="1"/>
</dbReference>
<feature type="domain" description="Transposase IS204/IS1001/IS1096/IS1165 DDE" evidence="1">
    <location>
        <begin position="129"/>
        <end position="354"/>
    </location>
</feature>
<evidence type="ECO:0000259" key="2">
    <source>
        <dbReference type="Pfam" id="PF14690"/>
    </source>
</evidence>
<dbReference type="AlphaFoldDB" id="A0A7H2BIC4"/>
<dbReference type="KEGG" id="rama:IDM48_08485"/>
<evidence type="ECO:0000313" key="3">
    <source>
        <dbReference type="EMBL" id="QNV39420.1"/>
    </source>
</evidence>